<keyword evidence="2" id="KW-1185">Reference proteome</keyword>
<comment type="caution">
    <text evidence="1">The sequence shown here is derived from an EMBL/GenBank/DDBJ whole genome shotgun (WGS) entry which is preliminary data.</text>
</comment>
<name>A0A916Z853_9SPHN</name>
<reference evidence="1" key="2">
    <citation type="submission" date="2020-09" db="EMBL/GenBank/DDBJ databases">
        <authorList>
            <person name="Sun Q."/>
            <person name="Zhou Y."/>
        </authorList>
    </citation>
    <scope>NUCLEOTIDE SEQUENCE</scope>
    <source>
        <strain evidence="1">CGMCC 1.15360</strain>
    </source>
</reference>
<dbReference type="EMBL" id="BMIP01000009">
    <property type="protein sequence ID" value="GGD80648.1"/>
    <property type="molecule type" value="Genomic_DNA"/>
</dbReference>
<gene>
    <name evidence="1" type="ORF">GCM10010990_33170</name>
</gene>
<dbReference type="OrthoDB" id="9792173at2"/>
<organism evidence="1 2">
    <name type="scientific">Croceicoccus mobilis</name>
    <dbReference type="NCBI Taxonomy" id="1703339"/>
    <lineage>
        <taxon>Bacteria</taxon>
        <taxon>Pseudomonadati</taxon>
        <taxon>Pseudomonadota</taxon>
        <taxon>Alphaproteobacteria</taxon>
        <taxon>Sphingomonadales</taxon>
        <taxon>Erythrobacteraceae</taxon>
        <taxon>Croceicoccus</taxon>
    </lineage>
</organism>
<dbReference type="Gene3D" id="3.10.180.10">
    <property type="entry name" value="2,3-Dihydroxybiphenyl 1,2-Dioxygenase, domain 1"/>
    <property type="match status" value="1"/>
</dbReference>
<protein>
    <submittedName>
        <fullName evidence="1">Glyoxalase</fullName>
    </submittedName>
</protein>
<reference evidence="1" key="1">
    <citation type="journal article" date="2014" name="Int. J. Syst. Evol. Microbiol.">
        <title>Complete genome sequence of Corynebacterium casei LMG S-19264T (=DSM 44701T), isolated from a smear-ripened cheese.</title>
        <authorList>
            <consortium name="US DOE Joint Genome Institute (JGI-PGF)"/>
            <person name="Walter F."/>
            <person name="Albersmeier A."/>
            <person name="Kalinowski J."/>
            <person name="Ruckert C."/>
        </authorList>
    </citation>
    <scope>NUCLEOTIDE SEQUENCE</scope>
    <source>
        <strain evidence="1">CGMCC 1.15360</strain>
    </source>
</reference>
<dbReference type="InterPro" id="IPR029068">
    <property type="entry name" value="Glyas_Bleomycin-R_OHBP_Dase"/>
</dbReference>
<sequence>MAIPIGGPAQQIAYFVPDVVEAAMQHSAIYGSGPYYVVREIPLTTCLYYEEPAHFVHTSAYGQWGEVMIEFVQQDSAERSCFTDLYPDGAQGMHHVALIVDDLKSAMHGFEDAGHPAALYAEVAPGQGFAMMDCVAELGHFIELYEPSEALLGVYELVRASAQGWDGSDPIRDLSFS</sequence>
<dbReference type="AlphaFoldDB" id="A0A916Z853"/>
<dbReference type="Pfam" id="PF13669">
    <property type="entry name" value="Glyoxalase_4"/>
    <property type="match status" value="1"/>
</dbReference>
<proteinExistence type="predicted"/>
<dbReference type="RefSeq" id="WP_066770704.1">
    <property type="nucleotide sequence ID" value="NZ_BMIP01000009.1"/>
</dbReference>
<dbReference type="Proteomes" id="UP000612349">
    <property type="component" value="Unassembled WGS sequence"/>
</dbReference>
<evidence type="ECO:0000313" key="2">
    <source>
        <dbReference type="Proteomes" id="UP000612349"/>
    </source>
</evidence>
<evidence type="ECO:0000313" key="1">
    <source>
        <dbReference type="EMBL" id="GGD80648.1"/>
    </source>
</evidence>
<dbReference type="SUPFAM" id="SSF54593">
    <property type="entry name" value="Glyoxalase/Bleomycin resistance protein/Dihydroxybiphenyl dioxygenase"/>
    <property type="match status" value="1"/>
</dbReference>
<accession>A0A916Z853</accession>